<keyword evidence="1" id="KW-0812">Transmembrane</keyword>
<keyword evidence="1" id="KW-1133">Transmembrane helix</keyword>
<dbReference type="AlphaFoldDB" id="A0A4R2NVP2"/>
<organism evidence="2 3">
    <name type="scientific">Tenacibaculum skagerrakense</name>
    <dbReference type="NCBI Taxonomy" id="186571"/>
    <lineage>
        <taxon>Bacteria</taxon>
        <taxon>Pseudomonadati</taxon>
        <taxon>Bacteroidota</taxon>
        <taxon>Flavobacteriia</taxon>
        <taxon>Flavobacteriales</taxon>
        <taxon>Flavobacteriaceae</taxon>
        <taxon>Tenacibaculum</taxon>
    </lineage>
</organism>
<comment type="caution">
    <text evidence="2">The sequence shown here is derived from an EMBL/GenBank/DDBJ whole genome shotgun (WGS) entry which is preliminary data.</text>
</comment>
<reference evidence="2 3" key="1">
    <citation type="submission" date="2019-03" db="EMBL/GenBank/DDBJ databases">
        <title>Genomic Encyclopedia of Type Strains, Phase IV (KMG-IV): sequencing the most valuable type-strain genomes for metagenomic binning, comparative biology and taxonomic classification.</title>
        <authorList>
            <person name="Goeker M."/>
        </authorList>
    </citation>
    <scope>NUCLEOTIDE SEQUENCE [LARGE SCALE GENOMIC DNA]</scope>
    <source>
        <strain evidence="2 3">DSM 14836</strain>
    </source>
</reference>
<feature type="transmembrane region" description="Helical" evidence="1">
    <location>
        <begin position="193"/>
        <end position="211"/>
    </location>
</feature>
<dbReference type="EMBL" id="SLXM01000003">
    <property type="protein sequence ID" value="TCP25658.1"/>
    <property type="molecule type" value="Genomic_DNA"/>
</dbReference>
<evidence type="ECO:0000313" key="3">
    <source>
        <dbReference type="Proteomes" id="UP000294564"/>
    </source>
</evidence>
<dbReference type="Proteomes" id="UP000294564">
    <property type="component" value="Unassembled WGS sequence"/>
</dbReference>
<evidence type="ECO:0000313" key="2">
    <source>
        <dbReference type="EMBL" id="TCP25658.1"/>
    </source>
</evidence>
<protein>
    <recommendedName>
        <fullName evidence="4">YhhN-like protein</fullName>
    </recommendedName>
</protein>
<keyword evidence="1" id="KW-0472">Membrane</keyword>
<evidence type="ECO:0008006" key="4">
    <source>
        <dbReference type="Google" id="ProtNLM"/>
    </source>
</evidence>
<keyword evidence="3" id="KW-1185">Reference proteome</keyword>
<gene>
    <name evidence="2" type="ORF">EV195_10317</name>
</gene>
<evidence type="ECO:0000256" key="1">
    <source>
        <dbReference type="SAM" id="Phobius"/>
    </source>
</evidence>
<proteinExistence type="predicted"/>
<name>A0A4R2NVP2_9FLAO</name>
<dbReference type="RefSeq" id="WP_132794004.1">
    <property type="nucleotide sequence ID" value="NZ_SLXM01000003.1"/>
</dbReference>
<sequence length="223" mass="25540">MNRVTKIALYIGFIITSVLYLYMLATVTPENNALRNSLKPVPIIFLLMLYSFESKKKSPLIISTFLFIVIADIVSSSLNMFWLALLIYGIGNFLLVKMMLNTISKNAKKEVGIYFILSLILFLIVFIYVIQDKGNCFFSILFYGVTVSLLFSVSLLNYKHNMILANALLFLTISVRVISDAVYAIVIFNISNVYFDLVSLSIWMLSCFLFYKSFILREKQISK</sequence>
<accession>A0A4R2NVP2</accession>
<feature type="transmembrane region" description="Helical" evidence="1">
    <location>
        <begin position="112"/>
        <end position="131"/>
    </location>
</feature>
<feature type="transmembrane region" description="Helical" evidence="1">
    <location>
        <begin position="7"/>
        <end position="27"/>
    </location>
</feature>
<dbReference type="OrthoDB" id="1189779at2"/>
<feature type="transmembrane region" description="Helical" evidence="1">
    <location>
        <begin position="137"/>
        <end position="156"/>
    </location>
</feature>
<feature type="transmembrane region" description="Helical" evidence="1">
    <location>
        <begin position="163"/>
        <end position="187"/>
    </location>
</feature>